<evidence type="ECO:0000256" key="1">
    <source>
        <dbReference type="ARBA" id="ARBA00023122"/>
    </source>
</evidence>
<dbReference type="PROSITE" id="PS51371">
    <property type="entry name" value="CBS"/>
    <property type="match status" value="2"/>
</dbReference>
<reference evidence="4 5" key="1">
    <citation type="submission" date="2018-06" db="EMBL/GenBank/DDBJ databases">
        <title>Streptacidiphilus pinicola sp. nov., isolated from pine grove soil.</title>
        <authorList>
            <person name="Roh S.G."/>
            <person name="Park S."/>
            <person name="Kim M.-K."/>
            <person name="Yun B.-R."/>
            <person name="Park J."/>
            <person name="Kim M.J."/>
            <person name="Kim Y.S."/>
            <person name="Kim S.B."/>
        </authorList>
    </citation>
    <scope>NUCLEOTIDE SEQUENCE [LARGE SCALE GENOMIC DNA]</scope>
    <source>
        <strain evidence="4 5">MMS16-CNU450</strain>
    </source>
</reference>
<accession>A0A2X0KIH2</accession>
<evidence type="ECO:0000313" key="4">
    <source>
        <dbReference type="EMBL" id="RAG86829.1"/>
    </source>
</evidence>
<feature type="domain" description="CBS" evidence="3">
    <location>
        <begin position="7"/>
        <end position="63"/>
    </location>
</feature>
<dbReference type="RefSeq" id="WP_111499523.1">
    <property type="nucleotide sequence ID" value="NZ_QKYN01000020.1"/>
</dbReference>
<organism evidence="4 5">
    <name type="scientific">Streptacidiphilus pinicola</name>
    <dbReference type="NCBI Taxonomy" id="2219663"/>
    <lineage>
        <taxon>Bacteria</taxon>
        <taxon>Bacillati</taxon>
        <taxon>Actinomycetota</taxon>
        <taxon>Actinomycetes</taxon>
        <taxon>Kitasatosporales</taxon>
        <taxon>Streptomycetaceae</taxon>
        <taxon>Streptacidiphilus</taxon>
    </lineage>
</organism>
<dbReference type="InterPro" id="IPR046342">
    <property type="entry name" value="CBS_dom_sf"/>
</dbReference>
<dbReference type="PANTHER" id="PTHR43080:SF2">
    <property type="entry name" value="CBS DOMAIN-CONTAINING PROTEIN"/>
    <property type="match status" value="1"/>
</dbReference>
<name>A0A2X0KIH2_9ACTN</name>
<proteinExistence type="predicted"/>
<comment type="caution">
    <text evidence="4">The sequence shown here is derived from an EMBL/GenBank/DDBJ whole genome shotgun (WGS) entry which is preliminary data.</text>
</comment>
<dbReference type="Gene3D" id="3.10.580.10">
    <property type="entry name" value="CBS-domain"/>
    <property type="match status" value="1"/>
</dbReference>
<dbReference type="InterPro" id="IPR000644">
    <property type="entry name" value="CBS_dom"/>
</dbReference>
<dbReference type="OrthoDB" id="9789996at2"/>
<keyword evidence="5" id="KW-1185">Reference proteome</keyword>
<dbReference type="AlphaFoldDB" id="A0A2X0KIH2"/>
<gene>
    <name evidence="4" type="ORF">DN069_04665</name>
</gene>
<protein>
    <submittedName>
        <fullName evidence="4">CBS domain-containing protein</fullName>
    </submittedName>
</protein>
<keyword evidence="1 2" id="KW-0129">CBS domain</keyword>
<dbReference type="InterPro" id="IPR051257">
    <property type="entry name" value="Diverse_CBS-Domain"/>
</dbReference>
<dbReference type="PANTHER" id="PTHR43080">
    <property type="entry name" value="CBS DOMAIN-CONTAINING PROTEIN CBSX3, MITOCHONDRIAL"/>
    <property type="match status" value="1"/>
</dbReference>
<dbReference type="SMART" id="SM00116">
    <property type="entry name" value="CBS"/>
    <property type="match status" value="2"/>
</dbReference>
<evidence type="ECO:0000313" key="5">
    <source>
        <dbReference type="Proteomes" id="UP000248889"/>
    </source>
</evidence>
<evidence type="ECO:0000256" key="2">
    <source>
        <dbReference type="PROSITE-ProRule" id="PRU00703"/>
    </source>
</evidence>
<evidence type="ECO:0000259" key="3">
    <source>
        <dbReference type="PROSITE" id="PS51371"/>
    </source>
</evidence>
<dbReference type="EMBL" id="QKYN01000020">
    <property type="protein sequence ID" value="RAG86829.1"/>
    <property type="molecule type" value="Genomic_DNA"/>
</dbReference>
<dbReference type="Pfam" id="PF00571">
    <property type="entry name" value="CBS"/>
    <property type="match status" value="2"/>
</dbReference>
<sequence length="155" mass="16682">MRVSELMNAPTVTVGPGDTIRQAAGCLHAHNVGCVLVTVDGIPLGIVTDRDLAVRALAAGLDPQAPVSLVMTEPVVTIDAEADVAEAYQAFRHSGMRRLPVVSRERLVGLLAIDDLFLDVFQRYADLLGPVSWSALHDRPLDDGPLRQPAWGREP</sequence>
<feature type="domain" description="CBS" evidence="3">
    <location>
        <begin position="71"/>
        <end position="127"/>
    </location>
</feature>
<dbReference type="Proteomes" id="UP000248889">
    <property type="component" value="Unassembled WGS sequence"/>
</dbReference>
<dbReference type="SUPFAM" id="SSF54631">
    <property type="entry name" value="CBS-domain pair"/>
    <property type="match status" value="1"/>
</dbReference>